<comment type="caution">
    <text evidence="2">The sequence shown here is derived from an EMBL/GenBank/DDBJ whole genome shotgun (WGS) entry which is preliminary data.</text>
</comment>
<name>A0ABV7HS87_9GAMM</name>
<keyword evidence="3" id="KW-1185">Reference proteome</keyword>
<organism evidence="2 3">
    <name type="scientific">Gilvimarinus japonicus</name>
    <dbReference type="NCBI Taxonomy" id="1796469"/>
    <lineage>
        <taxon>Bacteria</taxon>
        <taxon>Pseudomonadati</taxon>
        <taxon>Pseudomonadota</taxon>
        <taxon>Gammaproteobacteria</taxon>
        <taxon>Cellvibrionales</taxon>
        <taxon>Cellvibrionaceae</taxon>
        <taxon>Gilvimarinus</taxon>
    </lineage>
</organism>
<sequence>MAKKKHQVKLKSWGIYTPWNSESKALPKLLKVTREIPCELDVEFGYIANIKKAKNKKLQYCIYHPDIPDENGTPLPPFSGEEFIRQNDWNFFIGDTIWAPIENKQGPWRITLAIEGELVADETFKLLPPSA</sequence>
<evidence type="ECO:0000259" key="1">
    <source>
        <dbReference type="Pfam" id="PF12975"/>
    </source>
</evidence>
<evidence type="ECO:0000313" key="3">
    <source>
        <dbReference type="Proteomes" id="UP001595548"/>
    </source>
</evidence>
<dbReference type="RefSeq" id="WP_382416370.1">
    <property type="nucleotide sequence ID" value="NZ_AP031500.1"/>
</dbReference>
<feature type="domain" description="DUF3859" evidence="1">
    <location>
        <begin position="5"/>
        <end position="125"/>
    </location>
</feature>
<accession>A0ABV7HS87</accession>
<dbReference type="Pfam" id="PF12975">
    <property type="entry name" value="DUF3859"/>
    <property type="match status" value="1"/>
</dbReference>
<reference evidence="3" key="1">
    <citation type="journal article" date="2019" name="Int. J. Syst. Evol. Microbiol.">
        <title>The Global Catalogue of Microorganisms (GCM) 10K type strain sequencing project: providing services to taxonomists for standard genome sequencing and annotation.</title>
        <authorList>
            <consortium name="The Broad Institute Genomics Platform"/>
            <consortium name="The Broad Institute Genome Sequencing Center for Infectious Disease"/>
            <person name="Wu L."/>
            <person name="Ma J."/>
        </authorList>
    </citation>
    <scope>NUCLEOTIDE SEQUENCE [LARGE SCALE GENOMIC DNA]</scope>
    <source>
        <strain evidence="3">KCTC 52141</strain>
    </source>
</reference>
<gene>
    <name evidence="2" type="ORF">ACFOEB_10315</name>
</gene>
<protein>
    <submittedName>
        <fullName evidence="2">DUF3859 domain-containing protein</fullName>
    </submittedName>
</protein>
<evidence type="ECO:0000313" key="2">
    <source>
        <dbReference type="EMBL" id="MFC3155593.1"/>
    </source>
</evidence>
<dbReference type="Gene3D" id="2.60.40.2390">
    <property type="match status" value="1"/>
</dbReference>
<dbReference type="InterPro" id="IPR024331">
    <property type="entry name" value="DUF3859"/>
</dbReference>
<dbReference type="Proteomes" id="UP001595548">
    <property type="component" value="Unassembled WGS sequence"/>
</dbReference>
<proteinExistence type="predicted"/>
<dbReference type="EMBL" id="JBHRTL010000006">
    <property type="protein sequence ID" value="MFC3155593.1"/>
    <property type="molecule type" value="Genomic_DNA"/>
</dbReference>